<accession>A0AAD7TNQ9</accession>
<evidence type="ECO:0000313" key="2">
    <source>
        <dbReference type="EMBL" id="KAJ8468610.1"/>
    </source>
</evidence>
<sequence length="346" mass="39825">MGSTSTPFNLTAEVQAFIRSLIQELPQPRLDVEPRPKFKDPQTFDGTKSRYEYWKHTLQQYVAGMEKDRAISLILSYVQGPNIEAWKDALYVDKHRDNAWTFATVGEFWTRMDSIFIDPNLSRTAQAKLERLRMKGQEEQEFFTEFEQLCTQAGYEIDAAMVLNILQRGIRPDIVDRLYWASNAPGINGIQNTYENWKSRVLAIVQNESIHKAVMSNRSFPSQSTHTQTSQPSRQPAQSHAPIPTRRDGTGITFGGRGQPMDLDHLCLKCKMKKRDPGTCGDAWHVPNRKTPATQYRRRWEEEEAQQEFFDEVRNFVVEDPDLFLSLVKNPDSTPEELSSFPEDSA</sequence>
<feature type="compositionally biased region" description="Low complexity" evidence="1">
    <location>
        <begin position="221"/>
        <end position="236"/>
    </location>
</feature>
<reference evidence="2" key="1">
    <citation type="submission" date="2022-11" db="EMBL/GenBank/DDBJ databases">
        <title>Genome Sequence of Cubamyces cubensis.</title>
        <authorList>
            <person name="Buettner E."/>
        </authorList>
    </citation>
    <scope>NUCLEOTIDE SEQUENCE</scope>
    <source>
        <strain evidence="2">MPL-01</strain>
    </source>
</reference>
<comment type="caution">
    <text evidence="2">The sequence shown here is derived from an EMBL/GenBank/DDBJ whole genome shotgun (WGS) entry which is preliminary data.</text>
</comment>
<proteinExistence type="predicted"/>
<protein>
    <recommendedName>
        <fullName evidence="4">Retrotransposon gag domain-containing protein</fullName>
    </recommendedName>
</protein>
<dbReference type="Proteomes" id="UP001215151">
    <property type="component" value="Unassembled WGS sequence"/>
</dbReference>
<evidence type="ECO:0000313" key="3">
    <source>
        <dbReference type="Proteomes" id="UP001215151"/>
    </source>
</evidence>
<name>A0AAD7TNQ9_9APHY</name>
<feature type="region of interest" description="Disordered" evidence="1">
    <location>
        <begin position="218"/>
        <end position="257"/>
    </location>
</feature>
<keyword evidence="3" id="KW-1185">Reference proteome</keyword>
<gene>
    <name evidence="2" type="ORF">ONZ51_g9527</name>
</gene>
<evidence type="ECO:0000256" key="1">
    <source>
        <dbReference type="SAM" id="MobiDB-lite"/>
    </source>
</evidence>
<dbReference type="AlphaFoldDB" id="A0AAD7TNQ9"/>
<organism evidence="2 3">
    <name type="scientific">Trametes cubensis</name>
    <dbReference type="NCBI Taxonomy" id="1111947"/>
    <lineage>
        <taxon>Eukaryota</taxon>
        <taxon>Fungi</taxon>
        <taxon>Dikarya</taxon>
        <taxon>Basidiomycota</taxon>
        <taxon>Agaricomycotina</taxon>
        <taxon>Agaricomycetes</taxon>
        <taxon>Polyporales</taxon>
        <taxon>Polyporaceae</taxon>
        <taxon>Trametes</taxon>
    </lineage>
</organism>
<evidence type="ECO:0008006" key="4">
    <source>
        <dbReference type="Google" id="ProtNLM"/>
    </source>
</evidence>
<dbReference type="EMBL" id="JAPEVG010000328">
    <property type="protein sequence ID" value="KAJ8468610.1"/>
    <property type="molecule type" value="Genomic_DNA"/>
</dbReference>